<feature type="compositionally biased region" description="Polar residues" evidence="8">
    <location>
        <begin position="58"/>
        <end position="67"/>
    </location>
</feature>
<feature type="compositionally biased region" description="Low complexity" evidence="8">
    <location>
        <begin position="122"/>
        <end position="136"/>
    </location>
</feature>
<dbReference type="InterPro" id="IPR015943">
    <property type="entry name" value="WD40/YVTN_repeat-like_dom_sf"/>
</dbReference>
<proteinExistence type="inferred from homology"/>
<feature type="compositionally biased region" description="Acidic residues" evidence="8">
    <location>
        <begin position="186"/>
        <end position="199"/>
    </location>
</feature>
<dbReference type="FunFam" id="2.130.10.10:FF:001896">
    <property type="entry name" value="Cytoplasmic dynein 1 intermediate chain"/>
    <property type="match status" value="1"/>
</dbReference>
<comment type="caution">
    <text evidence="9">The sequence shown here is derived from an EMBL/GenBank/DDBJ whole genome shotgun (WGS) entry which is preliminary data.</text>
</comment>
<dbReference type="FunFam" id="2.130.10.10:FF:002945">
    <property type="entry name" value="Cytoplasmic dynein 1 intermediate chain"/>
    <property type="match status" value="1"/>
</dbReference>
<feature type="compositionally biased region" description="Low complexity" evidence="8">
    <location>
        <begin position="32"/>
        <end position="49"/>
    </location>
</feature>
<dbReference type="InterPro" id="IPR001680">
    <property type="entry name" value="WD40_rpt"/>
</dbReference>
<evidence type="ECO:0000256" key="7">
    <source>
        <dbReference type="PROSITE-ProRule" id="PRU00221"/>
    </source>
</evidence>
<dbReference type="Pfam" id="PF00400">
    <property type="entry name" value="WD40"/>
    <property type="match status" value="3"/>
</dbReference>
<dbReference type="InterPro" id="IPR025956">
    <property type="entry name" value="DYNC1I1/DYNC1I2"/>
</dbReference>
<dbReference type="InterPro" id="IPR050687">
    <property type="entry name" value="Dynein_IC"/>
</dbReference>
<evidence type="ECO:0000256" key="3">
    <source>
        <dbReference type="ARBA" id="ARBA00022490"/>
    </source>
</evidence>
<comment type="subcellular location">
    <subcellularLocation>
        <location evidence="1">Cytoplasm</location>
        <location evidence="1">Cytoskeleton</location>
    </subcellularLocation>
</comment>
<evidence type="ECO:0000256" key="4">
    <source>
        <dbReference type="ARBA" id="ARBA00022574"/>
    </source>
</evidence>
<dbReference type="PANTHER" id="PTHR12442">
    <property type="entry name" value="DYNEIN INTERMEDIATE CHAIN"/>
    <property type="match status" value="1"/>
</dbReference>
<evidence type="ECO:0000256" key="1">
    <source>
        <dbReference type="ARBA" id="ARBA00004245"/>
    </source>
</evidence>
<dbReference type="Pfam" id="PF11540">
    <property type="entry name" value="Dynein_IC2"/>
    <property type="match status" value="1"/>
</dbReference>
<feature type="compositionally biased region" description="Low complexity" evidence="8">
    <location>
        <begin position="71"/>
        <end position="94"/>
    </location>
</feature>
<evidence type="ECO:0000256" key="2">
    <source>
        <dbReference type="ARBA" id="ARBA00011059"/>
    </source>
</evidence>
<feature type="region of interest" description="Disordered" evidence="8">
    <location>
        <begin position="164"/>
        <end position="201"/>
    </location>
</feature>
<keyword evidence="3" id="KW-0963">Cytoplasm</keyword>
<dbReference type="EMBL" id="JAVFKY010000001">
    <property type="protein sequence ID" value="KAK5584153.1"/>
    <property type="molecule type" value="Genomic_DNA"/>
</dbReference>
<dbReference type="InterPro" id="IPR036322">
    <property type="entry name" value="WD40_repeat_dom_sf"/>
</dbReference>
<evidence type="ECO:0000256" key="6">
    <source>
        <dbReference type="ARBA" id="ARBA00023212"/>
    </source>
</evidence>
<dbReference type="SUPFAM" id="SSF50978">
    <property type="entry name" value="WD40 repeat-like"/>
    <property type="match status" value="1"/>
</dbReference>
<feature type="region of interest" description="Disordered" evidence="8">
    <location>
        <begin position="1"/>
        <end position="97"/>
    </location>
</feature>
<keyword evidence="6" id="KW-0206">Cytoskeleton</keyword>
<evidence type="ECO:0000256" key="8">
    <source>
        <dbReference type="SAM" id="MobiDB-lite"/>
    </source>
</evidence>
<gene>
    <name evidence="9" type="ORF">RB653_005760</name>
</gene>
<keyword evidence="5" id="KW-0677">Repeat</keyword>
<accession>A0AAN7U7T9</accession>
<sequence>MDRDQKKKELEQTKNEMRRKLEEYKERNRIMASKTTPTAPTSTINTASTPSPPVAQEDFNSIMSSIDSMVPTQPSPSSITNTSTNSQTESQKSNYRPTLTIQSLVVEHDIPPKEIPMYSKGTQTMTDSDTSNTNNTPELEVPNKNKTKYQLLQQQQLNQDMQNLSIGTDSNNGDGSSTTVANTANTEEDNDEIEIPELDENQKKDILESDSFKSFFGRSSRVIERALCLDDSIDILVDYTISDENSKGSSKELKLLATLSDERWTKHRSITDISWSTKHPELVVSSYSANEAGSHDPDGVALVWSVNNYFQKPEYVFTCQSPVMTTFFSKFHPTLIVGGTYSGQIVIWDTRAEAKPVQKTPLSSVGHTHPVYSMAVVGSANANSLVSISTDAKLCSWNLENLSQPIETIELNSSNTSSASKTGGAPSTSIAVTSLVFPENELNHFYIGTEEGVICQSGRHGNRIVMNERYKGHFGPITSVDLHPSKGGDFSQYFLSSSTDWTCKLWSSKKETPLYSFEDYVDYVYDARWSPVHPSIFSTGDGSGTLSLWDLNQDLEAPIFRHKISNRSVNRLAWSHDGKRILVGDSGGSLSLFDSSEFSSPTSEEYSQFEDVMTKMVNKSRTSDSPLLGHEGENQE</sequence>
<keyword evidence="4 7" id="KW-0853">WD repeat</keyword>
<dbReference type="AlphaFoldDB" id="A0AAN7U7T9"/>
<dbReference type="SMART" id="SM00320">
    <property type="entry name" value="WD40"/>
    <property type="match status" value="6"/>
</dbReference>
<feature type="compositionally biased region" description="Polar residues" evidence="8">
    <location>
        <begin position="165"/>
        <end position="185"/>
    </location>
</feature>
<dbReference type="GO" id="GO:0045503">
    <property type="term" value="F:dynein light chain binding"/>
    <property type="evidence" value="ECO:0007669"/>
    <property type="project" value="TreeGrafter"/>
</dbReference>
<protein>
    <submittedName>
        <fullName evidence="9">Uncharacterized protein</fullName>
    </submittedName>
</protein>
<feature type="repeat" description="WD" evidence="7">
    <location>
        <begin position="470"/>
        <end position="516"/>
    </location>
</feature>
<dbReference type="GO" id="GO:0045504">
    <property type="term" value="F:dynein heavy chain binding"/>
    <property type="evidence" value="ECO:0007669"/>
    <property type="project" value="TreeGrafter"/>
</dbReference>
<dbReference type="PANTHER" id="PTHR12442:SF22">
    <property type="entry name" value="CYTOPLASMIC DYNEIN 1 INTERMEDIATE CHAIN-RELATED"/>
    <property type="match status" value="1"/>
</dbReference>
<evidence type="ECO:0000313" key="10">
    <source>
        <dbReference type="Proteomes" id="UP001344447"/>
    </source>
</evidence>
<evidence type="ECO:0000256" key="5">
    <source>
        <dbReference type="ARBA" id="ARBA00022737"/>
    </source>
</evidence>
<dbReference type="GO" id="GO:0005868">
    <property type="term" value="C:cytoplasmic dynein complex"/>
    <property type="evidence" value="ECO:0007669"/>
    <property type="project" value="InterPro"/>
</dbReference>
<keyword evidence="10" id="KW-1185">Reference proteome</keyword>
<dbReference type="PROSITE" id="PS50082">
    <property type="entry name" value="WD_REPEATS_2"/>
    <property type="match status" value="1"/>
</dbReference>
<organism evidence="9 10">
    <name type="scientific">Dictyostelium firmibasis</name>
    <dbReference type="NCBI Taxonomy" id="79012"/>
    <lineage>
        <taxon>Eukaryota</taxon>
        <taxon>Amoebozoa</taxon>
        <taxon>Evosea</taxon>
        <taxon>Eumycetozoa</taxon>
        <taxon>Dictyostelia</taxon>
        <taxon>Dictyosteliales</taxon>
        <taxon>Dictyosteliaceae</taxon>
        <taxon>Dictyostelium</taxon>
    </lineage>
</organism>
<dbReference type="Gene3D" id="2.130.10.10">
    <property type="entry name" value="YVTN repeat-like/Quinoprotein amine dehydrogenase"/>
    <property type="match status" value="2"/>
</dbReference>
<dbReference type="GO" id="GO:0010970">
    <property type="term" value="P:transport along microtubule"/>
    <property type="evidence" value="ECO:0007669"/>
    <property type="project" value="TreeGrafter"/>
</dbReference>
<evidence type="ECO:0000313" key="9">
    <source>
        <dbReference type="EMBL" id="KAK5584153.1"/>
    </source>
</evidence>
<reference evidence="9 10" key="1">
    <citation type="submission" date="2023-11" db="EMBL/GenBank/DDBJ databases">
        <title>Dfirmibasis_genome.</title>
        <authorList>
            <person name="Edelbroek B."/>
            <person name="Kjellin J."/>
            <person name="Jerlstrom-Hultqvist J."/>
            <person name="Soderbom F."/>
        </authorList>
    </citation>
    <scope>NUCLEOTIDE SEQUENCE [LARGE SCALE GENOMIC DNA]</scope>
    <source>
        <strain evidence="9 10">TNS-C-14</strain>
    </source>
</reference>
<dbReference type="Proteomes" id="UP001344447">
    <property type="component" value="Unassembled WGS sequence"/>
</dbReference>
<feature type="region of interest" description="Disordered" evidence="8">
    <location>
        <begin position="117"/>
        <end position="142"/>
    </location>
</feature>
<name>A0AAN7U7T9_9MYCE</name>
<comment type="similarity">
    <text evidence="2">Belongs to the dynein intermediate chain family.</text>
</comment>
<feature type="compositionally biased region" description="Basic and acidic residues" evidence="8">
    <location>
        <begin position="1"/>
        <end position="29"/>
    </location>
</feature>